<evidence type="ECO:0000256" key="1">
    <source>
        <dbReference type="ARBA" id="ARBA00006217"/>
    </source>
</evidence>
<dbReference type="GO" id="GO:0005737">
    <property type="term" value="C:cytoplasm"/>
    <property type="evidence" value="ECO:0007669"/>
    <property type="project" value="TreeGrafter"/>
</dbReference>
<keyword evidence="4 7" id="KW-0862">Zinc</keyword>
<evidence type="ECO:0000256" key="2">
    <source>
        <dbReference type="ARBA" id="ARBA00012925"/>
    </source>
</evidence>
<dbReference type="SMART" id="SM00947">
    <property type="entry name" value="Pro_CA"/>
    <property type="match status" value="1"/>
</dbReference>
<evidence type="ECO:0000256" key="6">
    <source>
        <dbReference type="ARBA" id="ARBA00048348"/>
    </source>
</evidence>
<dbReference type="InterPro" id="IPR001765">
    <property type="entry name" value="Carbonic_anhydrase"/>
</dbReference>
<dbReference type="InterPro" id="IPR015892">
    <property type="entry name" value="Carbonic_anhydrase_CS"/>
</dbReference>
<feature type="binding site" evidence="7">
    <location>
        <position position="47"/>
    </location>
    <ligand>
        <name>Zn(2+)</name>
        <dbReference type="ChEBI" id="CHEBI:29105"/>
    </ligand>
</feature>
<dbReference type="CDD" id="cd00883">
    <property type="entry name" value="beta_CA_cladeA"/>
    <property type="match status" value="1"/>
</dbReference>
<feature type="binding site" evidence="7">
    <location>
        <position position="103"/>
    </location>
    <ligand>
        <name>Zn(2+)</name>
        <dbReference type="ChEBI" id="CHEBI:29105"/>
    </ligand>
</feature>
<dbReference type="EMBL" id="ML976663">
    <property type="protein sequence ID" value="KAF1977456.1"/>
    <property type="molecule type" value="Genomic_DNA"/>
</dbReference>
<comment type="catalytic activity">
    <reaction evidence="6 8">
        <text>hydrogencarbonate + H(+) = CO2 + H2O</text>
        <dbReference type="Rhea" id="RHEA:10748"/>
        <dbReference type="ChEBI" id="CHEBI:15377"/>
        <dbReference type="ChEBI" id="CHEBI:15378"/>
        <dbReference type="ChEBI" id="CHEBI:16526"/>
        <dbReference type="ChEBI" id="CHEBI:17544"/>
        <dbReference type="EC" id="4.2.1.1"/>
    </reaction>
</comment>
<reference evidence="9" key="1">
    <citation type="journal article" date="2020" name="Stud. Mycol.">
        <title>101 Dothideomycetes genomes: a test case for predicting lifestyles and emergence of pathogens.</title>
        <authorList>
            <person name="Haridas S."/>
            <person name="Albert R."/>
            <person name="Binder M."/>
            <person name="Bloem J."/>
            <person name="Labutti K."/>
            <person name="Salamov A."/>
            <person name="Andreopoulos B."/>
            <person name="Baker S."/>
            <person name="Barry K."/>
            <person name="Bills G."/>
            <person name="Bluhm B."/>
            <person name="Cannon C."/>
            <person name="Castanera R."/>
            <person name="Culley D."/>
            <person name="Daum C."/>
            <person name="Ezra D."/>
            <person name="Gonzalez J."/>
            <person name="Henrissat B."/>
            <person name="Kuo A."/>
            <person name="Liang C."/>
            <person name="Lipzen A."/>
            <person name="Lutzoni F."/>
            <person name="Magnuson J."/>
            <person name="Mondo S."/>
            <person name="Nolan M."/>
            <person name="Ohm R."/>
            <person name="Pangilinan J."/>
            <person name="Park H.-J."/>
            <person name="Ramirez L."/>
            <person name="Alfaro M."/>
            <person name="Sun H."/>
            <person name="Tritt A."/>
            <person name="Yoshinaga Y."/>
            <person name="Zwiers L.-H."/>
            <person name="Turgeon B."/>
            <person name="Goodwin S."/>
            <person name="Spatafora J."/>
            <person name="Crous P."/>
            <person name="Grigoriev I."/>
        </authorList>
    </citation>
    <scope>NUCLEOTIDE SEQUENCE</scope>
    <source>
        <strain evidence="9">CBS 107.79</strain>
    </source>
</reference>
<evidence type="ECO:0000256" key="7">
    <source>
        <dbReference type="PIRSR" id="PIRSR601765-1"/>
    </source>
</evidence>
<gene>
    <name evidence="9" type="ORF">BU23DRAFT_297046</name>
</gene>
<dbReference type="AlphaFoldDB" id="A0A6A5VRF8"/>
<dbReference type="GO" id="GO:0034599">
    <property type="term" value="P:cellular response to oxidative stress"/>
    <property type="evidence" value="ECO:0007669"/>
    <property type="project" value="TreeGrafter"/>
</dbReference>
<keyword evidence="5 8" id="KW-0456">Lyase</keyword>
<dbReference type="EC" id="4.2.1.1" evidence="2 8"/>
<evidence type="ECO:0000256" key="5">
    <source>
        <dbReference type="ARBA" id="ARBA00023239"/>
    </source>
</evidence>
<dbReference type="GO" id="GO:0004089">
    <property type="term" value="F:carbonate dehydratase activity"/>
    <property type="evidence" value="ECO:0007669"/>
    <property type="project" value="UniProtKB-UniRule"/>
</dbReference>
<dbReference type="GO" id="GO:0071244">
    <property type="term" value="P:cellular response to carbon dioxide"/>
    <property type="evidence" value="ECO:0007669"/>
    <property type="project" value="TreeGrafter"/>
</dbReference>
<dbReference type="PANTHER" id="PTHR11002">
    <property type="entry name" value="CARBONIC ANHYDRASE"/>
    <property type="match status" value="1"/>
</dbReference>
<name>A0A6A5VRF8_9PLEO</name>
<dbReference type="GO" id="GO:0015976">
    <property type="term" value="P:carbon utilization"/>
    <property type="evidence" value="ECO:0007669"/>
    <property type="project" value="InterPro"/>
</dbReference>
<dbReference type="Pfam" id="PF00484">
    <property type="entry name" value="Pro_CA"/>
    <property type="match status" value="1"/>
</dbReference>
<evidence type="ECO:0000256" key="8">
    <source>
        <dbReference type="RuleBase" id="RU003956"/>
    </source>
</evidence>
<sequence length="213" mass="23141">MIALAADPIDRIVAGNLLFAQKTSEANPNAFTDLTKGQWPEILWIGCADSRIPETTVCDCRPGDIFVHRNIANCVHPDDVSAASVVEYAVTHLKVKKVVVCGHTKCGGAAASLSDADLGLTLNTWLHPVRELRRKHTAELEKMLDDDARAVRVAELNVQQSIDVLKQHPAVKKAVVERGLTVHGMIFDLGKGQLRVLDEAGGKKGNGLWSPRN</sequence>
<keyword evidence="10" id="KW-1185">Reference proteome</keyword>
<accession>A0A6A5VRF8</accession>
<dbReference type="SUPFAM" id="SSF53056">
    <property type="entry name" value="beta-carbonic anhydrase, cab"/>
    <property type="match status" value="1"/>
</dbReference>
<dbReference type="OrthoDB" id="10248475at2759"/>
<organism evidence="9 10">
    <name type="scientific">Bimuria novae-zelandiae CBS 107.79</name>
    <dbReference type="NCBI Taxonomy" id="1447943"/>
    <lineage>
        <taxon>Eukaryota</taxon>
        <taxon>Fungi</taxon>
        <taxon>Dikarya</taxon>
        <taxon>Ascomycota</taxon>
        <taxon>Pezizomycotina</taxon>
        <taxon>Dothideomycetes</taxon>
        <taxon>Pleosporomycetidae</taxon>
        <taxon>Pleosporales</taxon>
        <taxon>Massarineae</taxon>
        <taxon>Didymosphaeriaceae</taxon>
        <taxon>Bimuria</taxon>
    </lineage>
</organism>
<proteinExistence type="inferred from homology"/>
<keyword evidence="3 7" id="KW-0479">Metal-binding</keyword>
<dbReference type="PROSITE" id="PS00705">
    <property type="entry name" value="PROK_CO2_ANHYDRASE_2"/>
    <property type="match status" value="1"/>
</dbReference>
<comment type="cofactor">
    <cofactor evidence="7">
        <name>Zn(2+)</name>
        <dbReference type="ChEBI" id="CHEBI:29105"/>
    </cofactor>
    <text evidence="7">Binds 1 zinc ion per subunit.</text>
</comment>
<feature type="binding site" evidence="7">
    <location>
        <position position="49"/>
    </location>
    <ligand>
        <name>Zn(2+)</name>
        <dbReference type="ChEBI" id="CHEBI:29105"/>
    </ligand>
</feature>
<evidence type="ECO:0000256" key="4">
    <source>
        <dbReference type="ARBA" id="ARBA00022833"/>
    </source>
</evidence>
<protein>
    <recommendedName>
        <fullName evidence="2 8">Carbonic anhydrase</fullName>
        <ecNumber evidence="2 8">4.2.1.1</ecNumber>
    </recommendedName>
    <alternativeName>
        <fullName evidence="8">Carbonate dehydratase</fullName>
    </alternativeName>
</protein>
<dbReference type="InterPro" id="IPR036874">
    <property type="entry name" value="Carbonic_anhydrase_sf"/>
</dbReference>
<feature type="binding site" evidence="7">
    <location>
        <position position="106"/>
    </location>
    <ligand>
        <name>Zn(2+)</name>
        <dbReference type="ChEBI" id="CHEBI:29105"/>
    </ligand>
</feature>
<dbReference type="Proteomes" id="UP000800036">
    <property type="component" value="Unassembled WGS sequence"/>
</dbReference>
<evidence type="ECO:0000256" key="3">
    <source>
        <dbReference type="ARBA" id="ARBA00022723"/>
    </source>
</evidence>
<dbReference type="Gene3D" id="3.40.1050.10">
    <property type="entry name" value="Carbonic anhydrase"/>
    <property type="match status" value="1"/>
</dbReference>
<dbReference type="PANTHER" id="PTHR11002:SF76">
    <property type="entry name" value="CARBONIC ANHYDRASE"/>
    <property type="match status" value="1"/>
</dbReference>
<comment type="function">
    <text evidence="8">Reversible hydration of carbon dioxide.</text>
</comment>
<evidence type="ECO:0000313" key="9">
    <source>
        <dbReference type="EMBL" id="KAF1977456.1"/>
    </source>
</evidence>
<evidence type="ECO:0000313" key="10">
    <source>
        <dbReference type="Proteomes" id="UP000800036"/>
    </source>
</evidence>
<comment type="similarity">
    <text evidence="1 8">Belongs to the beta-class carbonic anhydrase family.</text>
</comment>
<dbReference type="GO" id="GO:0008270">
    <property type="term" value="F:zinc ion binding"/>
    <property type="evidence" value="ECO:0007669"/>
    <property type="project" value="UniProtKB-UniRule"/>
</dbReference>